<dbReference type="EMBL" id="LIAE01010268">
    <property type="protein sequence ID" value="PAV64212.1"/>
    <property type="molecule type" value="Genomic_DNA"/>
</dbReference>
<organism evidence="7 8">
    <name type="scientific">Diploscapter pachys</name>
    <dbReference type="NCBI Taxonomy" id="2018661"/>
    <lineage>
        <taxon>Eukaryota</taxon>
        <taxon>Metazoa</taxon>
        <taxon>Ecdysozoa</taxon>
        <taxon>Nematoda</taxon>
        <taxon>Chromadorea</taxon>
        <taxon>Rhabditida</taxon>
        <taxon>Rhabditina</taxon>
        <taxon>Rhabditomorpha</taxon>
        <taxon>Rhabditoidea</taxon>
        <taxon>Rhabditidae</taxon>
        <taxon>Diploscapter</taxon>
    </lineage>
</organism>
<evidence type="ECO:0000313" key="8">
    <source>
        <dbReference type="Proteomes" id="UP000218231"/>
    </source>
</evidence>
<comment type="similarity">
    <text evidence="1">Belongs to the peptidase C1 family.</text>
</comment>
<dbReference type="GO" id="GO:0008234">
    <property type="term" value="F:cysteine-type peptidase activity"/>
    <property type="evidence" value="ECO:0007669"/>
    <property type="project" value="UniProtKB-KW"/>
</dbReference>
<dbReference type="PANTHER" id="PTHR12411">
    <property type="entry name" value="CYSTEINE PROTEASE FAMILY C1-RELATED"/>
    <property type="match status" value="1"/>
</dbReference>
<evidence type="ECO:0000256" key="3">
    <source>
        <dbReference type="ARBA" id="ARBA00022801"/>
    </source>
</evidence>
<keyword evidence="3" id="KW-0378">Hydrolase</keyword>
<evidence type="ECO:0000256" key="4">
    <source>
        <dbReference type="ARBA" id="ARBA00022807"/>
    </source>
</evidence>
<keyword evidence="8" id="KW-1185">Reference proteome</keyword>
<keyword evidence="2" id="KW-0645">Protease</keyword>
<dbReference type="OrthoDB" id="640249at2759"/>
<gene>
    <name evidence="7" type="ORF">WR25_12548</name>
</gene>
<keyword evidence="5" id="KW-1133">Transmembrane helix</keyword>
<evidence type="ECO:0000256" key="1">
    <source>
        <dbReference type="ARBA" id="ARBA00008455"/>
    </source>
</evidence>
<reference evidence="7 8" key="1">
    <citation type="journal article" date="2017" name="Curr. Biol.">
        <title>Genome architecture and evolution of a unichromosomal asexual nematode.</title>
        <authorList>
            <person name="Fradin H."/>
            <person name="Zegar C."/>
            <person name="Gutwein M."/>
            <person name="Lucas J."/>
            <person name="Kovtun M."/>
            <person name="Corcoran D."/>
            <person name="Baugh L.R."/>
            <person name="Kiontke K."/>
            <person name="Gunsalus K."/>
            <person name="Fitch D.H."/>
            <person name="Piano F."/>
        </authorList>
    </citation>
    <scope>NUCLEOTIDE SEQUENCE [LARGE SCALE GENOMIC DNA]</scope>
    <source>
        <strain evidence="7">PF1309</strain>
    </source>
</reference>
<name>A0A2A2JRK9_9BILA</name>
<dbReference type="InterPro" id="IPR000668">
    <property type="entry name" value="Peptidase_C1A_C"/>
</dbReference>
<evidence type="ECO:0000256" key="5">
    <source>
        <dbReference type="SAM" id="Phobius"/>
    </source>
</evidence>
<keyword evidence="5" id="KW-0812">Transmembrane</keyword>
<dbReference type="PRINTS" id="PR00705">
    <property type="entry name" value="PAPAIN"/>
</dbReference>
<dbReference type="SMART" id="SM00645">
    <property type="entry name" value="Pept_C1"/>
    <property type="match status" value="1"/>
</dbReference>
<dbReference type="Gene3D" id="3.90.70.10">
    <property type="entry name" value="Cysteine proteinases"/>
    <property type="match status" value="1"/>
</dbReference>
<keyword evidence="4" id="KW-0788">Thiol protease</keyword>
<dbReference type="AlphaFoldDB" id="A0A2A2JRK9"/>
<dbReference type="InterPro" id="IPR013128">
    <property type="entry name" value="Peptidase_C1A"/>
</dbReference>
<feature type="domain" description="Peptidase C1A papain C-terminal" evidence="6">
    <location>
        <begin position="170"/>
        <end position="440"/>
    </location>
</feature>
<dbReference type="STRING" id="2018661.A0A2A2JRK9"/>
<protein>
    <recommendedName>
        <fullName evidence="6">Peptidase C1A papain C-terminal domain-containing protein</fullName>
    </recommendedName>
</protein>
<comment type="caution">
    <text evidence="7">The sequence shown here is derived from an EMBL/GenBank/DDBJ whole genome shotgun (WGS) entry which is preliminary data.</text>
</comment>
<dbReference type="InterPro" id="IPR038765">
    <property type="entry name" value="Papain-like_cys_pep_sf"/>
</dbReference>
<evidence type="ECO:0000259" key="6">
    <source>
        <dbReference type="SMART" id="SM00645"/>
    </source>
</evidence>
<keyword evidence="5" id="KW-0472">Membrane</keyword>
<feature type="transmembrane region" description="Helical" evidence="5">
    <location>
        <begin position="56"/>
        <end position="76"/>
    </location>
</feature>
<evidence type="ECO:0000313" key="7">
    <source>
        <dbReference type="EMBL" id="PAV64212.1"/>
    </source>
</evidence>
<sequence length="441" mass="49577">MSSDIVAEVANDQVILVEADPKPPHISSNTSTIVRNTVVRAKKDKKPKHKRTPWTYFQVLALGIILLFLILACVIIETISRLKFSEATWTEHTKDQKKHHIKIVDSVNAKNLGWTASYNRFASLASDEIFSSQHSMSDHNTLFLPRKSAKNELEDTEEHINYLLKKDVSIPESFDARLKWPLCWSIHQIFNQAGCGSCWSVSSAAVMSDRICIASNGTIQKQISVNDLTSCCTNCGGCEGTEWALSAFSYWKSTGIVSGGSFGSGEGCRPYTKPPTCGGPCSSKYYDKKETPSCTRTCQPLYGVKYEDDLSKASKVYWLRANSLLIQQVYTDVTSRINQLLQNKTVEIIQKDVLLHGPVLACFSIYEDLQHYKSGVYNILKTYLVNELYGHCVRLLGWGIDPQSQKKYWLMANSWGRDFGENGFFRMSFDEIPEEIVAGIP</sequence>
<proteinExistence type="inferred from homology"/>
<dbReference type="SUPFAM" id="SSF54001">
    <property type="entry name" value="Cysteine proteinases"/>
    <property type="match status" value="1"/>
</dbReference>
<dbReference type="Pfam" id="PF00112">
    <property type="entry name" value="Peptidase_C1"/>
    <property type="match status" value="1"/>
</dbReference>
<dbReference type="Proteomes" id="UP000218231">
    <property type="component" value="Unassembled WGS sequence"/>
</dbReference>
<dbReference type="InterPro" id="IPR000169">
    <property type="entry name" value="Pept_cys_AS"/>
</dbReference>
<dbReference type="PROSITE" id="PS00640">
    <property type="entry name" value="THIOL_PROTEASE_ASN"/>
    <property type="match status" value="1"/>
</dbReference>
<dbReference type="GO" id="GO:0006508">
    <property type="term" value="P:proteolysis"/>
    <property type="evidence" value="ECO:0007669"/>
    <property type="project" value="UniProtKB-KW"/>
</dbReference>
<accession>A0A2A2JRK9</accession>
<dbReference type="PROSITE" id="PS00139">
    <property type="entry name" value="THIOL_PROTEASE_CYS"/>
    <property type="match status" value="1"/>
</dbReference>
<evidence type="ECO:0000256" key="2">
    <source>
        <dbReference type="ARBA" id="ARBA00022670"/>
    </source>
</evidence>
<dbReference type="InterPro" id="IPR025661">
    <property type="entry name" value="Pept_asp_AS"/>
</dbReference>